<protein>
    <submittedName>
        <fullName evidence="2">Uncharacterized protein</fullName>
    </submittedName>
</protein>
<gene>
    <name evidence="2" type="ORF">SNAT2548_LOCUS18681</name>
</gene>
<comment type="caution">
    <text evidence="2">The sequence shown here is derived from an EMBL/GenBank/DDBJ whole genome shotgun (WGS) entry which is preliminary data.</text>
</comment>
<proteinExistence type="predicted"/>
<dbReference type="EMBL" id="CAJNDS010002152">
    <property type="protein sequence ID" value="CAE7353299.1"/>
    <property type="molecule type" value="Genomic_DNA"/>
</dbReference>
<keyword evidence="3" id="KW-1185">Reference proteome</keyword>
<organism evidence="2 3">
    <name type="scientific">Symbiodinium natans</name>
    <dbReference type="NCBI Taxonomy" id="878477"/>
    <lineage>
        <taxon>Eukaryota</taxon>
        <taxon>Sar</taxon>
        <taxon>Alveolata</taxon>
        <taxon>Dinophyceae</taxon>
        <taxon>Suessiales</taxon>
        <taxon>Symbiodiniaceae</taxon>
        <taxon>Symbiodinium</taxon>
    </lineage>
</organism>
<dbReference type="Proteomes" id="UP000604046">
    <property type="component" value="Unassembled WGS sequence"/>
</dbReference>
<accession>A0A812PK78</accession>
<feature type="chain" id="PRO_5033015231" evidence="1">
    <location>
        <begin position="20"/>
        <end position="918"/>
    </location>
</feature>
<sequence>MTSPMHIFVTLCFLAPVLGLRDDRLDTLSLDIDTDTIDRTLPTALLDETTDDRAHVTSVQYATNKKTSKVCCKDKTAQRNYCADECYVGKYSGFCPSECSGSLLEATDTVIASVQYATNEKTSKVCCKDKTAQRNYCADECYVGKYSSSCPSECSGSLLEEATDTVIASVQNATKTSKVCCKDKTTQRNYCANECYVGKYSGFCPSECSGSLLEATDTVIASVQYATSEKTSKVCCKDKTAQRNYCADECYVGKYSSSCPSECSGSLLEEATDTVIASVQNATKTSKVCCKDKTTQRNYCANECYVGKYSGFCPSECSGSLLEATDTVIASVQYASNEKTSKVCCKDKTAQRNYCADECYVGKYSSSCPSECSASLLEEATDTVIASVQNATKTSKVCCKDKTTQRNYCANECYVGKYSGFCPSECSGSLLEATDTVIASVQYATSEKTSKVCCKDKTAQRNYCADECYVGKYSSSCPSECSGSLLEEATDTVIASVQNATKTSKVCCKDKTTQRNYCANECYVGKYSGFCPSECSGSLLEATDTVIASVQYATNEKTSKVCCKDKTAQRNYCADECYVGKYSSSCPSECSASLLEEATDTVIASVQNATKTSKVCCKDKTTQRNYCANECYVGKYSGFCPSECSGSLLEATDTVIASVQYATSEKTSKVCCKDKTAQRNYCADECYVGKYSSSCPSECSGSLLEEATDTVIASVQNATKTSKVCCKDKTTQRNYCANECYVGKYSGFCPSECSGSLLEATDTVIASVQYASNEKTSKVCCKDKTAQRNYCADECYVGKYSSSCPSECSASLLEEATDTVIASVQNATKTSKVCCKDKTTQRNYCANECYVGKYSGFCPSECSGSLLEATDTVIASVQYATSEKTSKVCCKDKTAQRNYCADECYVGKYSSSCPSECS</sequence>
<reference evidence="2" key="1">
    <citation type="submission" date="2021-02" db="EMBL/GenBank/DDBJ databases">
        <authorList>
            <person name="Dougan E. K."/>
            <person name="Rhodes N."/>
            <person name="Thang M."/>
            <person name="Chan C."/>
        </authorList>
    </citation>
    <scope>NUCLEOTIDE SEQUENCE</scope>
</reference>
<evidence type="ECO:0000313" key="2">
    <source>
        <dbReference type="EMBL" id="CAE7353299.1"/>
    </source>
</evidence>
<keyword evidence="1" id="KW-0732">Signal</keyword>
<name>A0A812PK78_9DINO</name>
<evidence type="ECO:0000256" key="1">
    <source>
        <dbReference type="SAM" id="SignalP"/>
    </source>
</evidence>
<feature type="signal peptide" evidence="1">
    <location>
        <begin position="1"/>
        <end position="19"/>
    </location>
</feature>
<evidence type="ECO:0000313" key="3">
    <source>
        <dbReference type="Proteomes" id="UP000604046"/>
    </source>
</evidence>
<dbReference type="AlphaFoldDB" id="A0A812PK78"/>